<dbReference type="EMBL" id="BMQK01000009">
    <property type="protein sequence ID" value="GGQ67361.1"/>
    <property type="molecule type" value="Genomic_DNA"/>
</dbReference>
<reference evidence="2" key="1">
    <citation type="journal article" date="2014" name="Int. J. Syst. Evol. Microbiol.">
        <title>Complete genome sequence of Corynebacterium casei LMG S-19264T (=DSM 44701T), isolated from a smear-ripened cheese.</title>
        <authorList>
            <consortium name="US DOE Joint Genome Institute (JGI-PGF)"/>
            <person name="Walter F."/>
            <person name="Albersmeier A."/>
            <person name="Kalinowski J."/>
            <person name="Ruckert C."/>
        </authorList>
    </citation>
    <scope>NUCLEOTIDE SEQUENCE</scope>
    <source>
        <strain evidence="2">JCM 3131</strain>
    </source>
</reference>
<keyword evidence="3" id="KW-1185">Reference proteome</keyword>
<reference evidence="2" key="2">
    <citation type="submission" date="2020-09" db="EMBL/GenBank/DDBJ databases">
        <authorList>
            <person name="Sun Q."/>
            <person name="Ohkuma M."/>
        </authorList>
    </citation>
    <scope>NUCLEOTIDE SEQUENCE</scope>
    <source>
        <strain evidence="2">JCM 3131</strain>
    </source>
</reference>
<sequence length="93" mass="10080">MVTTQEPNGHRDTFVRRARRVDGRGHRDARELPGQPRSHPSFGTVSPPVVTVAPVRQFRVSSLVAPAATAVARIQPTMITTAASHCHTPCSCQ</sequence>
<dbReference type="AlphaFoldDB" id="A0A918BJ25"/>
<accession>A0A918BJ25</accession>
<dbReference type="Proteomes" id="UP000620156">
    <property type="component" value="Unassembled WGS sequence"/>
</dbReference>
<evidence type="ECO:0000313" key="2">
    <source>
        <dbReference type="EMBL" id="GGQ67361.1"/>
    </source>
</evidence>
<feature type="compositionally biased region" description="Basic and acidic residues" evidence="1">
    <location>
        <begin position="8"/>
        <end position="31"/>
    </location>
</feature>
<proteinExistence type="predicted"/>
<gene>
    <name evidence="2" type="ORF">GCM10010145_41490</name>
</gene>
<evidence type="ECO:0000313" key="3">
    <source>
        <dbReference type="Proteomes" id="UP000620156"/>
    </source>
</evidence>
<feature type="region of interest" description="Disordered" evidence="1">
    <location>
        <begin position="1"/>
        <end position="47"/>
    </location>
</feature>
<evidence type="ECO:0000256" key="1">
    <source>
        <dbReference type="SAM" id="MobiDB-lite"/>
    </source>
</evidence>
<name>A0A918BJ25_9ACTN</name>
<comment type="caution">
    <text evidence="2">The sequence shown here is derived from an EMBL/GenBank/DDBJ whole genome shotgun (WGS) entry which is preliminary data.</text>
</comment>
<protein>
    <submittedName>
        <fullName evidence="2">Uncharacterized protein</fullName>
    </submittedName>
</protein>
<organism evidence="2 3">
    <name type="scientific">Streptomyces ruber</name>
    <dbReference type="NCBI Taxonomy" id="83378"/>
    <lineage>
        <taxon>Bacteria</taxon>
        <taxon>Bacillati</taxon>
        <taxon>Actinomycetota</taxon>
        <taxon>Actinomycetes</taxon>
        <taxon>Kitasatosporales</taxon>
        <taxon>Streptomycetaceae</taxon>
        <taxon>Streptomyces</taxon>
    </lineage>
</organism>